<reference evidence="8 9" key="1">
    <citation type="submission" date="2016-05" db="EMBL/GenBank/DDBJ databases">
        <authorList>
            <person name="Lavstsen T."/>
            <person name="Jespersen J.S."/>
        </authorList>
    </citation>
    <scope>NUCLEOTIDE SEQUENCE [LARGE SCALE GENOMIC DNA]</scope>
    <source>
        <strain evidence="8 9">B7-9</strain>
    </source>
</reference>
<feature type="domain" description="DUF11" evidence="5">
    <location>
        <begin position="1857"/>
        <end position="1977"/>
    </location>
</feature>
<feature type="domain" description="SD-repeat containing protein B" evidence="6">
    <location>
        <begin position="2643"/>
        <end position="2754"/>
    </location>
</feature>
<name>A0A2H3KZ55_9CHLR</name>
<evidence type="ECO:0000259" key="7">
    <source>
        <dbReference type="Pfam" id="PF20009"/>
    </source>
</evidence>
<evidence type="ECO:0000259" key="5">
    <source>
        <dbReference type="Pfam" id="PF01345"/>
    </source>
</evidence>
<dbReference type="NCBIfam" id="TIGR04226">
    <property type="entry name" value="RrgB_K2N_iso_D2"/>
    <property type="match status" value="2"/>
</dbReference>
<keyword evidence="3" id="KW-0732">Signal</keyword>
<feature type="domain" description="DUF11" evidence="5">
    <location>
        <begin position="3800"/>
        <end position="3842"/>
    </location>
</feature>
<feature type="compositionally biased region" description="Low complexity" evidence="4">
    <location>
        <begin position="1978"/>
        <end position="1991"/>
    </location>
</feature>
<evidence type="ECO:0000313" key="9">
    <source>
        <dbReference type="Proteomes" id="UP000220922"/>
    </source>
</evidence>
<dbReference type="EMBL" id="LYXE01000075">
    <property type="protein sequence ID" value="PDV99309.1"/>
    <property type="molecule type" value="Genomic_DNA"/>
</dbReference>
<feature type="non-terminal residue" evidence="8">
    <location>
        <position position="3843"/>
    </location>
</feature>
<comment type="subcellular location">
    <subcellularLocation>
        <location evidence="1">Secreted</location>
    </subcellularLocation>
</comment>
<feature type="domain" description="SD-repeat containing protein B" evidence="6">
    <location>
        <begin position="2806"/>
        <end position="2882"/>
    </location>
</feature>
<feature type="region of interest" description="Disordered" evidence="4">
    <location>
        <begin position="2898"/>
        <end position="2961"/>
    </location>
</feature>
<evidence type="ECO:0000259" key="6">
    <source>
        <dbReference type="Pfam" id="PF17210"/>
    </source>
</evidence>
<dbReference type="PANTHER" id="PTHR34819">
    <property type="entry name" value="LARGE CYSTEINE-RICH PERIPLASMIC PROTEIN OMCB"/>
    <property type="match status" value="1"/>
</dbReference>
<feature type="domain" description="DUF11" evidence="5">
    <location>
        <begin position="3666"/>
        <end position="3792"/>
    </location>
</feature>
<dbReference type="Pfam" id="PF01345">
    <property type="entry name" value="DUF11"/>
    <property type="match status" value="7"/>
</dbReference>
<dbReference type="NCBIfam" id="TIGR01451">
    <property type="entry name" value="B_ant_repeat"/>
    <property type="match status" value="8"/>
</dbReference>
<feature type="region of interest" description="Disordered" evidence="4">
    <location>
        <begin position="3773"/>
        <end position="3793"/>
    </location>
</feature>
<feature type="compositionally biased region" description="Low complexity" evidence="4">
    <location>
        <begin position="1279"/>
        <end position="1294"/>
    </location>
</feature>
<comment type="caution">
    <text evidence="8">The sequence shown here is derived from an EMBL/GenBank/DDBJ whole genome shotgun (WGS) entry which is preliminary data.</text>
</comment>
<sequence length="3843" mass="399750">MSKLSVHTPGLLRFVSSAMILILILVGMATPPRPVFAQSGDAIPLATLSAPNTVPIGEAFSFAVTFVNGSTTQTGYGPFIDLIFPATGADGDDGITFVDANYLGAPVTTVSLTFPGTDPSSPPSCVAHPYARLQDGSFQQVCGTPGDTLVVLQLPFGSFTPGQPAVELTVNAQLSVLADLDVPLTIRARGGFQFGNTPLDDWCCDEVLLNPASGDSADWPEVTVAPVLMSLTKTYLGPEDETATGPNFPRRYRIDVDLADGQTVTDLVITDILTTNIAFVNLIPSTPAGATVLVTPTVGAPALNNELQIRFPTVTGGSGDVDASVVFEFFVPRLDANGDPVLDPSTADDATAPNNARATATWEPVDERDPEQSITIDGPGPEHTLTPKAIAIQKSVEVAIGNFATGPKPGDTLAYTLSVQVSDFFAFNTVVISDTFSDGQRFDQAFTPTLQINGNGFTSDTASFALANFTVTPNYTPEVTVDPDGTTTITFRVSDELVSRGLSDGRLLGGCVPLAGSDEPDCDVYDNGPTTATIVFRTVIQDEFSDDFPSGDKSVDEGDVLSNQVTVRGDVLDTATFDPTDEDEEDGSSAAVVIPRGLISKTIYAINGDTDLPSPLRIAPGDTVTYRLQTDLPASRVEELRLVDYLPLPIFRADEMTGVFSNTVSADPPPAGQAKYGPNETFDTLFAGVPQVITDTVANSVIFRYGNYPSNDAPIPDEITPSVIDILFTVTASDEPTADRLFLTNQFRRLQGATNQPQTSDDAIVQIEMTQPVLRVSKGATGSNNPDALLSQNAGPVPFGGPGSSVPFTGTINSTNLITAPVDATLNGVDANDLVSFAILIENTGSSLKGAFDLVITDTLPFGLIIPTDPYSLNLQVRYGTGEVISYTGDLFGNGIELIDPSGDEGVCQVYDPSSGNNIILITYDLQVDPDIPPNTPIVNRATLVNYAGDEGGPNHASDLTASTTVTSASPNLVKSLVTTSEAHTTGTDVVIGEIARFRLAVRVPEGQWSEFQIRDVLPPGLTYLTETARFAFVSNGAGMTTTLIADGVPTIIGNSATLTETPSISITGVFSPSNVVTSTNSVTFNFGTLVNRDSDVDAEYVIVEFNALVENLASNQQGTNLPNRFQVLRDGEVVPTSSGAENSNTVTLRVIEPSLTLAKAIVNPADAEGDAGDFVTYRITVTNTSPTTGFDLVIADPVPAGLSFDIFSPPNITETGGVTNTVWSFDNPSSTLIIETATFSVGAELVIEYQVQVETSVIPAQQLTNTAILTWTSLPDLNGTTTNPTGSPNTGTPGERDGERTGSGGVNDYRTSDDATLTVFVPVPEKSLVATSEGHTSDEDAEVAIGEIVRYRLAVELPEGTSPSLQLVDLLPAGLTYLTETARVAFVSNDDGITSTLPLDIPNLIGSAATITAVDSGLITGTLRAEDVITSTGLITFNLGTLVNYDSDPDAEYVIVEFNALVENIPANVAGFTHVNTFIVRIAGTQVGPPSNEVNTTVVEPAITVDKQVISPADATIDAGDLISYRVTYTNTGTTDAFDVQLTDTLPATLQLLTNTVAITPSGGIIGANDASSGNTVEVSVDQMPPNEGIVLTYEALALVTVTPGEIITNTAYLTYTSLLEENGTPIGDNPTGSETPGEPGAIDGERTGSGTPAQNNYNDSDDARVEVPLVALVKTLVTTSEAHTSDANVAIGEIVRYRLAVELPEGTSPSLQLVDLLPAGLTYLTETARVAFVSNDDGITSTLPLDIPNLIGSAATITAVDSGLITGTLRAEDVITSTGLITFNLGTLVNRDDDPDAEYVIVEFNALVDNNNTDAASRNDDGDVRTNRFRVFINGTQNGLDSNEVSVTIVEPRLVLDKRIVDPPSDAGDLVTYLVTYTNTGTTDAFEVQLTDALPPELTLSLPVTPTLSGGATGLSDASSGNVVSVTVTSVPVGGSVAITYTAIVTDAVSGGQIITNTARLVYTSLPGTNGTPDNPTGSTTPGAPGSTTGERDGSDGADGRPNNYSQSASTSTTLDAAELSKVLAGTSLADTTGSNVTIGEIVTYTLTITLPEGLTPSLVLTDTLPSGMAYVTGTLITDTTGFNGTLPAANVTAAGGNGDPVILTWGAITVTPDNDPTNNSFRVQLQARVLDVSGNSGLTPQTTLTNRASLVAGNNPPVTSNPVNVTVVEPRLVIDKQFSQPTAYAGETVTVTLIVTNTGTSTAYDVVIIDPLPQTQFSDVQEGTTPSGFTYTTSISGSDTVVRYTGGDIPAAASRTFTFAVTLDADLDAGTILSNTATITRATSLPGPDPTERNQPETSDDDPITIVAPDLAITKTDGGATAVPGGLITFTLHYTNLGTIGVTGVTITETVPLHTRFAGPAGWLCDPDNTAGSTCLFTVGDLAAGASGSESFVVRVDNPLPVGVNEVVNAARIGDDGANGPDPDLRNNETDETTPIIFPPISLGNRVFYDTNNDGLDNDGAGATLGSSTGVPSVTVQLFLDADRDGQLTGDEQIWIAETTTDADGFYLFTEQTHRDGAVLTATLPLYPGQYVIGIPAIQFATGAALAGYHSSGTTIDATGVITETSAPDPNNQVDRDDNGTLQLPLAPFFDGGVLSQPVMVVATQAPTGEPEEAGVAPNSVAILDENSDLTIDFGFYTTSLGNLVWLDDGGSTPANALNGFFDAGETGLAGVAVRLFSGDGATEIPVGPDGILGTDDDANLLPVLTLADGRYQLRGLPQGSYRVQVTPPLGYVSTLDTAGTNDPNTNVDQDDNGPGRNSGAVTSNPVTITPGNAGSQNNTLITTTLGLTADPTVDFGFVRYFSLGNRVWYDRDNSGDLNAADGANPGLDEVLVRLLDRDGNAVTDASGNPVADQRTSGGGYYRFDNLLAGDYLVEVVAENFTDDGVLVQFLSSTGPAQEADPNENGDNNDNGLDTPVNGAIRSGLVTLGPGADEPTNDNDPTTNPEPGEAPNDRSNRTVDFGFFRPVSVGNQVWYDTNNNRQIDANEVGIPGVRVELFFDADGNGILEDNRDTGGVDETQPVSFTTTITDGLYLFTTRPDALGNLQLLTPGSYVVGIPASEFDPITGTLRGLFSSGTTLTSAGVRTEIAPPDPKTDRTDGDDNGAFQTSGFYAGGVLAQAVTLEPGAEPVGEDPDLDPNPAYRPDNSDNQTLDFGFYGMSLGNLVWLDNGAGGGTANDGLRTGSEPGIADVTVRLFAADGRTELLTTTTDVDGRYLFTGLVEGTYIVEVDRTSPPVLGLASSRDPVNANDPNAQDNDDNGVLLTTTTVRSIAVALVANAAPTGESDQALTRDPGMGNPAQTDNPFTPDQNANLHVDFGFAEADWGDLPENIPGLPSYNTTRTGGSAEGPSHAITPGLRIGAAIDAERDGQPNATATGDDLNGILDDEDGVTLPAFVTGLPATVTVQVLNITGRPATLYGFIDFNGDGTFDQPGERASVAVPNGSDGSVEVVFDVPVTATLATPIGVRFRLSTDSGLGPDGPASDGEVEDYLVNITPTYSLGNRVWYDRDNSGDLNAADGANPGLAGVMLRLLDAEGNPVTDATGRLVTATTDISGYYRFDNLLAGDYLVEVEARNFADDGPLFTMRSSTGPAQEADPNDDVDNNDNGLDTPVNGAIRSGIVTLGPGNSEPTDDNDPVTNPEPGEAPNDRSNRTVDFGFFIPPDLAITKTDGGATAVPGGLITFTLHYTNLGTIGATGVTITETVPPHTSFAVAANVAGWLCEPDTTAGSTCVFTVGDLAAGASGSVAFVVQVDNPLPAGVTAVVNAVRIGDDGTNGPDPNDENNTDTETTPVRAAPDLAITKTDGGATAVPGGLITFTLHYTNLGTIGATGVTITETVPP</sequence>
<feature type="domain" description="SD-repeat containing protein B" evidence="6">
    <location>
        <begin position="3163"/>
        <end position="3257"/>
    </location>
</feature>
<feature type="compositionally biased region" description="Low complexity" evidence="4">
    <location>
        <begin position="347"/>
        <end position="361"/>
    </location>
</feature>
<feature type="region of interest" description="Disordered" evidence="4">
    <location>
        <begin position="3285"/>
        <end position="3304"/>
    </location>
</feature>
<feature type="region of interest" description="Disordered" evidence="4">
    <location>
        <begin position="3129"/>
        <end position="3148"/>
    </location>
</feature>
<dbReference type="Pfam" id="PF20009">
    <property type="entry name" value="GEVED"/>
    <property type="match status" value="1"/>
</dbReference>
<dbReference type="SUPFAM" id="SSF117074">
    <property type="entry name" value="Hypothetical protein PA1324"/>
    <property type="match status" value="6"/>
</dbReference>
<protein>
    <recommendedName>
        <fullName evidence="10">DUF11 domain-containing protein</fullName>
    </recommendedName>
</protein>
<feature type="compositionally biased region" description="Low complexity" evidence="4">
    <location>
        <begin position="2906"/>
        <end position="2915"/>
    </location>
</feature>
<feature type="compositionally biased region" description="Basic and acidic residues" evidence="4">
    <location>
        <begin position="1992"/>
        <end position="2001"/>
    </location>
</feature>
<evidence type="ECO:0000256" key="1">
    <source>
        <dbReference type="ARBA" id="ARBA00004613"/>
    </source>
</evidence>
<feature type="compositionally biased region" description="Polar residues" evidence="4">
    <location>
        <begin position="2005"/>
        <end position="2014"/>
    </location>
</feature>
<gene>
    <name evidence="8" type="ORF">A9Q02_12455</name>
</gene>
<dbReference type="InterPro" id="IPR001434">
    <property type="entry name" value="OmcB-like_DUF11"/>
</dbReference>
<feature type="domain" description="DUF11" evidence="5">
    <location>
        <begin position="2175"/>
        <end position="2297"/>
    </location>
</feature>
<feature type="domain" description="GEVED" evidence="7">
    <location>
        <begin position="3420"/>
        <end position="3496"/>
    </location>
</feature>
<dbReference type="InterPro" id="IPR045474">
    <property type="entry name" value="GEVED"/>
</dbReference>
<feature type="region of interest" description="Disordered" evidence="4">
    <location>
        <begin position="343"/>
        <end position="383"/>
    </location>
</feature>
<dbReference type="GO" id="GO:0005576">
    <property type="term" value="C:extracellular region"/>
    <property type="evidence" value="ECO:0007669"/>
    <property type="project" value="UniProtKB-SubCell"/>
</dbReference>
<keyword evidence="9" id="KW-1185">Reference proteome</keyword>
<feature type="domain" description="DUF11" evidence="5">
    <location>
        <begin position="1514"/>
        <end position="1618"/>
    </location>
</feature>
<evidence type="ECO:0008006" key="10">
    <source>
        <dbReference type="Google" id="ProtNLM"/>
    </source>
</evidence>
<feature type="region of interest" description="Disordered" evidence="4">
    <location>
        <begin position="3583"/>
        <end position="3655"/>
    </location>
</feature>
<evidence type="ECO:0000256" key="3">
    <source>
        <dbReference type="ARBA" id="ARBA00022729"/>
    </source>
</evidence>
<feature type="domain" description="SD-repeat containing protein B" evidence="6">
    <location>
        <begin position="3502"/>
        <end position="3590"/>
    </location>
</feature>
<dbReference type="RefSeq" id="WP_172450800.1">
    <property type="nucleotide sequence ID" value="NZ_LYXE01000075.1"/>
</dbReference>
<evidence type="ECO:0000313" key="8">
    <source>
        <dbReference type="EMBL" id="PDV99309.1"/>
    </source>
</evidence>
<dbReference type="InterPro" id="IPR051172">
    <property type="entry name" value="Chlamydia_OmcB"/>
</dbReference>
<feature type="compositionally biased region" description="Polar residues" evidence="4">
    <location>
        <begin position="1968"/>
        <end position="1977"/>
    </location>
</feature>
<feature type="compositionally biased region" description="Polar residues" evidence="4">
    <location>
        <begin position="1650"/>
        <end position="1660"/>
    </location>
</feature>
<dbReference type="Pfam" id="PF17210">
    <property type="entry name" value="SdrD_B"/>
    <property type="match status" value="4"/>
</dbReference>
<dbReference type="Proteomes" id="UP000220922">
    <property type="component" value="Unassembled WGS sequence"/>
</dbReference>
<evidence type="ECO:0000256" key="4">
    <source>
        <dbReference type="SAM" id="MobiDB-lite"/>
    </source>
</evidence>
<feature type="domain" description="DUF11" evidence="5">
    <location>
        <begin position="2313"/>
        <end position="2435"/>
    </location>
</feature>
<feature type="region of interest" description="Disordered" evidence="4">
    <location>
        <begin position="2416"/>
        <end position="2438"/>
    </location>
</feature>
<feature type="domain" description="DUF11" evidence="5">
    <location>
        <begin position="1167"/>
        <end position="1279"/>
    </location>
</feature>
<evidence type="ECO:0000256" key="2">
    <source>
        <dbReference type="ARBA" id="ARBA00022525"/>
    </source>
</evidence>
<feature type="compositionally biased region" description="Polar residues" evidence="4">
    <location>
        <begin position="2739"/>
        <end position="2751"/>
    </location>
</feature>
<accession>A0A2H3KZ55</accession>
<feature type="region of interest" description="Disordered" evidence="4">
    <location>
        <begin position="2739"/>
        <end position="2779"/>
    </location>
</feature>
<proteinExistence type="predicted"/>
<dbReference type="InterPro" id="IPR026466">
    <property type="entry name" value="Fim_isopep_form_D2_dom"/>
</dbReference>
<feature type="region of interest" description="Disordered" evidence="4">
    <location>
        <begin position="1625"/>
        <end position="1663"/>
    </location>
</feature>
<dbReference type="Gene3D" id="2.60.40.740">
    <property type="match status" value="7"/>
</dbReference>
<feature type="compositionally biased region" description="Polar residues" evidence="4">
    <location>
        <begin position="2763"/>
        <end position="2779"/>
    </location>
</feature>
<dbReference type="PANTHER" id="PTHR34819:SF3">
    <property type="entry name" value="CELL SURFACE PROTEIN"/>
    <property type="match status" value="1"/>
</dbReference>
<keyword evidence="2" id="KW-0964">Secreted</keyword>
<dbReference type="Gene3D" id="2.60.40.10">
    <property type="entry name" value="Immunoglobulins"/>
    <property type="match status" value="6"/>
</dbReference>
<feature type="region of interest" description="Disordered" evidence="4">
    <location>
        <begin position="1968"/>
        <end position="2014"/>
    </location>
</feature>
<organism evidence="8 9">
    <name type="scientific">Candidatus Chloroploca asiatica</name>
    <dbReference type="NCBI Taxonomy" id="1506545"/>
    <lineage>
        <taxon>Bacteria</taxon>
        <taxon>Bacillati</taxon>
        <taxon>Chloroflexota</taxon>
        <taxon>Chloroflexia</taxon>
        <taxon>Chloroflexales</taxon>
        <taxon>Chloroflexineae</taxon>
        <taxon>Oscillochloridaceae</taxon>
        <taxon>Candidatus Chloroploca</taxon>
    </lineage>
</organism>
<dbReference type="InterPro" id="IPR047589">
    <property type="entry name" value="DUF11_rpt"/>
</dbReference>
<dbReference type="InterPro" id="IPR033764">
    <property type="entry name" value="Sdr_B"/>
</dbReference>
<feature type="region of interest" description="Disordered" evidence="4">
    <location>
        <begin position="2283"/>
        <end position="2307"/>
    </location>
</feature>
<dbReference type="InterPro" id="IPR013783">
    <property type="entry name" value="Ig-like_fold"/>
</dbReference>
<feature type="region of interest" description="Disordered" evidence="4">
    <location>
        <begin position="1275"/>
        <end position="1312"/>
    </location>
</feature>